<dbReference type="GO" id="GO:0003735">
    <property type="term" value="F:structural constituent of ribosome"/>
    <property type="evidence" value="ECO:0007669"/>
    <property type="project" value="UniProtKB-UniRule"/>
</dbReference>
<dbReference type="KEGG" id="aal:EP13_16715"/>
<keyword evidence="4 6" id="KW-0699">rRNA-binding</keyword>
<dbReference type="GO" id="GO:0022625">
    <property type="term" value="C:cytosolic large ribosomal subunit"/>
    <property type="evidence" value="ECO:0007669"/>
    <property type="project" value="UniProtKB-UniRule"/>
</dbReference>
<evidence type="ECO:0000256" key="5">
    <source>
        <dbReference type="RuleBase" id="RU003869"/>
    </source>
</evidence>
<dbReference type="Gene3D" id="3.90.930.12">
    <property type="entry name" value="Ribosomal protein L6, alpha-beta domain"/>
    <property type="match status" value="2"/>
</dbReference>
<dbReference type="PROSITE" id="PS00525">
    <property type="entry name" value="RIBOSOMAL_L6_1"/>
    <property type="match status" value="1"/>
</dbReference>
<dbReference type="GO" id="GO:0019843">
    <property type="term" value="F:rRNA binding"/>
    <property type="evidence" value="ECO:0007669"/>
    <property type="project" value="UniProtKB-UniRule"/>
</dbReference>
<evidence type="ECO:0000313" key="8">
    <source>
        <dbReference type="EMBL" id="AIG00192.1"/>
    </source>
</evidence>
<comment type="subunit">
    <text evidence="4">Part of the 50S ribosomal subunit.</text>
</comment>
<dbReference type="HAMAP" id="MF_01365_B">
    <property type="entry name" value="Ribosomal_uL6_B"/>
    <property type="match status" value="1"/>
</dbReference>
<dbReference type="EMBL" id="CP008849">
    <property type="protein sequence ID" value="AIG00192.1"/>
    <property type="molecule type" value="Genomic_DNA"/>
</dbReference>
<feature type="domain" description="Large ribosomal subunit protein uL6 alpha-beta" evidence="7">
    <location>
        <begin position="91"/>
        <end position="164"/>
    </location>
</feature>
<evidence type="ECO:0000313" key="9">
    <source>
        <dbReference type="Proteomes" id="UP000056090"/>
    </source>
</evidence>
<dbReference type="PATRIC" id="fig|589873.4.peg.3787"/>
<dbReference type="AlphaFoldDB" id="A0A075P2V7"/>
<comment type="function">
    <text evidence="4 6">This protein binds to the 23S rRNA, and is important in its secondary structure. It is located near the subunit interface in the base of the L7/L12 stalk, and near the tRNA binding site of the peptidyltransferase center.</text>
</comment>
<organism evidence="8 9">
    <name type="scientific">Alteromonas australica</name>
    <dbReference type="NCBI Taxonomy" id="589873"/>
    <lineage>
        <taxon>Bacteria</taxon>
        <taxon>Pseudomonadati</taxon>
        <taxon>Pseudomonadota</taxon>
        <taxon>Gammaproteobacteria</taxon>
        <taxon>Alteromonadales</taxon>
        <taxon>Alteromonadaceae</taxon>
        <taxon>Alteromonas/Salinimonas group</taxon>
        <taxon>Alteromonas</taxon>
    </lineage>
</organism>
<sequence>MSRIAKAPVNVVSGVEISISGQEVTVKGSKGTLTRVFNDAVEVVQEENQLKALPREGFADSWAQAGTARSILNAMVQGVSQGFEKKLQLNGVGYRAQAQGAKLNLTLGFSHPVVYEMPEGITVETPSQTEIVVKGADKQMVGQVAANIRAYRPPEPYKGKGVRYADENVRRKEAKKK</sequence>
<reference evidence="8 9" key="1">
    <citation type="submission" date="2014-06" db="EMBL/GenBank/DDBJ databases">
        <title>Genomes of Alteromonas australica, a world apart.</title>
        <authorList>
            <person name="Gonzaga A."/>
            <person name="Lopez-Perez M."/>
            <person name="Rodriguez-Valera F."/>
        </authorList>
    </citation>
    <scope>NUCLEOTIDE SEQUENCE [LARGE SCALE GENOMIC DNA]</scope>
    <source>
        <strain evidence="8 9">H 17</strain>
    </source>
</reference>
<name>A0A075P2V7_9ALTE</name>
<dbReference type="KEGG" id="aaus:EP12_17465"/>
<dbReference type="eggNOG" id="COG0097">
    <property type="taxonomic scope" value="Bacteria"/>
</dbReference>
<dbReference type="InterPro" id="IPR002358">
    <property type="entry name" value="Ribosomal_uL6_CS"/>
</dbReference>
<dbReference type="PRINTS" id="PR00059">
    <property type="entry name" value="RIBOSOMALL6"/>
</dbReference>
<dbReference type="OrthoDB" id="9805007at2"/>
<evidence type="ECO:0000256" key="3">
    <source>
        <dbReference type="ARBA" id="ARBA00023274"/>
    </source>
</evidence>
<dbReference type="Pfam" id="PF00347">
    <property type="entry name" value="Ribosomal_L6"/>
    <property type="match status" value="2"/>
</dbReference>
<protein>
    <recommendedName>
        <fullName evidence="4">Large ribosomal subunit protein uL6</fullName>
    </recommendedName>
</protein>
<evidence type="ECO:0000256" key="2">
    <source>
        <dbReference type="ARBA" id="ARBA00022980"/>
    </source>
</evidence>
<dbReference type="PANTHER" id="PTHR11655:SF14">
    <property type="entry name" value="LARGE RIBOSOMAL SUBUNIT PROTEIN UL6M"/>
    <property type="match status" value="1"/>
</dbReference>
<evidence type="ECO:0000259" key="7">
    <source>
        <dbReference type="Pfam" id="PF00347"/>
    </source>
</evidence>
<dbReference type="NCBIfam" id="TIGR03654">
    <property type="entry name" value="L6_bact"/>
    <property type="match status" value="1"/>
</dbReference>
<feature type="domain" description="Large ribosomal subunit protein uL6 alpha-beta" evidence="7">
    <location>
        <begin position="13"/>
        <end position="82"/>
    </location>
</feature>
<evidence type="ECO:0000256" key="4">
    <source>
        <dbReference type="HAMAP-Rule" id="MF_01365"/>
    </source>
</evidence>
<dbReference type="PIRSF" id="PIRSF002162">
    <property type="entry name" value="Ribosomal_L6"/>
    <property type="match status" value="1"/>
</dbReference>
<evidence type="ECO:0000256" key="1">
    <source>
        <dbReference type="ARBA" id="ARBA00009356"/>
    </source>
</evidence>
<dbReference type="RefSeq" id="WP_044058208.1">
    <property type="nucleotide sequence ID" value="NZ_CAJXAX010000008.1"/>
</dbReference>
<dbReference type="Proteomes" id="UP000056090">
    <property type="component" value="Chromosome"/>
</dbReference>
<proteinExistence type="inferred from homology"/>
<gene>
    <name evidence="4" type="primary">rplF</name>
    <name evidence="8" type="ORF">EP13_16715</name>
</gene>
<dbReference type="PANTHER" id="PTHR11655">
    <property type="entry name" value="60S/50S RIBOSOMAL PROTEIN L6/L9"/>
    <property type="match status" value="1"/>
</dbReference>
<keyword evidence="9" id="KW-1185">Reference proteome</keyword>
<accession>A0A075P2V7</accession>
<keyword evidence="4 6" id="KW-0694">RNA-binding</keyword>
<dbReference type="GeneID" id="78256527"/>
<keyword evidence="3 4" id="KW-0687">Ribonucleoprotein</keyword>
<keyword evidence="2 4" id="KW-0689">Ribosomal protein</keyword>
<dbReference type="FunFam" id="3.90.930.12:FF:000001">
    <property type="entry name" value="50S ribosomal protein L6"/>
    <property type="match status" value="1"/>
</dbReference>
<dbReference type="GO" id="GO:0002181">
    <property type="term" value="P:cytoplasmic translation"/>
    <property type="evidence" value="ECO:0007669"/>
    <property type="project" value="TreeGrafter"/>
</dbReference>
<evidence type="ECO:0000256" key="6">
    <source>
        <dbReference type="RuleBase" id="RU003870"/>
    </source>
</evidence>
<dbReference type="InterPro" id="IPR019906">
    <property type="entry name" value="Ribosomal_uL6_bac-type"/>
</dbReference>
<dbReference type="InterPro" id="IPR020040">
    <property type="entry name" value="Ribosomal_uL6_a/b-dom"/>
</dbReference>
<dbReference type="InterPro" id="IPR036789">
    <property type="entry name" value="Ribosomal_uL6-like_a/b-dom_sf"/>
</dbReference>
<comment type="similarity">
    <text evidence="1 4 5">Belongs to the universal ribosomal protein uL6 family.</text>
</comment>
<dbReference type="SUPFAM" id="SSF56053">
    <property type="entry name" value="Ribosomal protein L6"/>
    <property type="match status" value="2"/>
</dbReference>
<dbReference type="InterPro" id="IPR000702">
    <property type="entry name" value="Ribosomal_uL6-like"/>
</dbReference>